<protein>
    <submittedName>
        <fullName evidence="1">Uncharacterized protein</fullName>
    </submittedName>
</protein>
<sequence>MSRLLFWILEIKTNSQLLNYVNCYLHLLKRLLARTNLYHAYLQAR</sequence>
<dbReference type="EMBL" id="LSCV01000003">
    <property type="protein sequence ID" value="KXB42344.1"/>
    <property type="molecule type" value="Genomic_DNA"/>
</dbReference>
<comment type="caution">
    <text evidence="1">The sequence shown here is derived from an EMBL/GenBank/DDBJ whole genome shotgun (WGS) entry which is preliminary data.</text>
</comment>
<evidence type="ECO:0000313" key="2">
    <source>
        <dbReference type="Proteomes" id="UP000070080"/>
    </source>
</evidence>
<dbReference type="AlphaFoldDB" id="A0A133YGM1"/>
<keyword evidence="2" id="KW-1185">Reference proteome</keyword>
<reference evidence="2" key="1">
    <citation type="submission" date="2016-01" db="EMBL/GenBank/DDBJ databases">
        <authorList>
            <person name="Mitreva M."/>
            <person name="Pepin K.H."/>
            <person name="Mihindukulasuriya K.A."/>
            <person name="Fulton R."/>
            <person name="Fronick C."/>
            <person name="O'Laughlin M."/>
            <person name="Miner T."/>
            <person name="Herter B."/>
            <person name="Rosa B.A."/>
            <person name="Cordes M."/>
            <person name="Tomlinson C."/>
            <person name="Wollam A."/>
            <person name="Palsikar V.B."/>
            <person name="Mardis E.R."/>
            <person name="Wilson R.K."/>
        </authorList>
    </citation>
    <scope>NUCLEOTIDE SEQUENCE [LARGE SCALE GENOMIC DNA]</scope>
    <source>
        <strain evidence="2">KA00274</strain>
    </source>
</reference>
<organism evidence="1 2">
    <name type="scientific">Amygdalobacter nucleatus</name>
    <dbReference type="NCBI Taxonomy" id="3029274"/>
    <lineage>
        <taxon>Bacteria</taxon>
        <taxon>Bacillati</taxon>
        <taxon>Bacillota</taxon>
        <taxon>Clostridia</taxon>
        <taxon>Eubacteriales</taxon>
        <taxon>Oscillospiraceae</taxon>
        <taxon>Amygdalobacter</taxon>
    </lineage>
</organism>
<dbReference type="Proteomes" id="UP000070080">
    <property type="component" value="Unassembled WGS sequence"/>
</dbReference>
<proteinExistence type="predicted"/>
<accession>A0A133YGM1</accession>
<name>A0A133YGM1_9FIRM</name>
<dbReference type="STRING" id="1497955.HMPREF1872_00327"/>
<gene>
    <name evidence="1" type="ORF">HMPREF1872_00327</name>
</gene>
<evidence type="ECO:0000313" key="1">
    <source>
        <dbReference type="EMBL" id="KXB42344.1"/>
    </source>
</evidence>